<reference evidence="2" key="1">
    <citation type="journal article" date="2015" name="Nature">
        <title>Complex archaea that bridge the gap between prokaryotes and eukaryotes.</title>
        <authorList>
            <person name="Spang A."/>
            <person name="Saw J.H."/>
            <person name="Jorgensen S.L."/>
            <person name="Zaremba-Niedzwiedzka K."/>
            <person name="Martijn J."/>
            <person name="Lind A.E."/>
            <person name="van Eijk R."/>
            <person name="Schleper C."/>
            <person name="Guy L."/>
            <person name="Ettema T.J."/>
        </authorList>
    </citation>
    <scope>NUCLEOTIDE SEQUENCE</scope>
</reference>
<gene>
    <name evidence="2" type="ORF">LCGC14_1275300</name>
</gene>
<keyword evidence="1" id="KW-0472">Membrane</keyword>
<keyword evidence="1" id="KW-0812">Transmembrane</keyword>
<organism evidence="2">
    <name type="scientific">marine sediment metagenome</name>
    <dbReference type="NCBI Taxonomy" id="412755"/>
    <lineage>
        <taxon>unclassified sequences</taxon>
        <taxon>metagenomes</taxon>
        <taxon>ecological metagenomes</taxon>
    </lineage>
</organism>
<evidence type="ECO:0000313" key="2">
    <source>
        <dbReference type="EMBL" id="KKM86809.1"/>
    </source>
</evidence>
<comment type="caution">
    <text evidence="2">The sequence shown here is derived from an EMBL/GenBank/DDBJ whole genome shotgun (WGS) entry which is preliminary data.</text>
</comment>
<protein>
    <submittedName>
        <fullName evidence="2">Uncharacterized protein</fullName>
    </submittedName>
</protein>
<dbReference type="EMBL" id="LAZR01007197">
    <property type="protein sequence ID" value="KKM86809.1"/>
    <property type="molecule type" value="Genomic_DNA"/>
</dbReference>
<sequence>MGNQKGNNSMSWESWNRVAKKGPMAIIWRVVALVVVLSVVIGVTGFVLNPFRQARRIIDKTFDADNVIHNYEWFKQRWQDVQAIDAKVTSSQAAVSQFKAEAGPRGSWKRDDRMESSRLSAVLLGLQQQRADMAAEYNARSKMANRAIFKGGDVELPASIPIQ</sequence>
<accession>A0A0F9KWV6</accession>
<name>A0A0F9KWV6_9ZZZZ</name>
<dbReference type="AlphaFoldDB" id="A0A0F9KWV6"/>
<feature type="transmembrane region" description="Helical" evidence="1">
    <location>
        <begin position="26"/>
        <end position="48"/>
    </location>
</feature>
<proteinExistence type="predicted"/>
<keyword evidence="1" id="KW-1133">Transmembrane helix</keyword>
<evidence type="ECO:0000256" key="1">
    <source>
        <dbReference type="SAM" id="Phobius"/>
    </source>
</evidence>